<reference evidence="7 8" key="1">
    <citation type="journal article" date="2014" name="Genome Biol. Evol.">
        <title>The secreted proteins of Achlya hypogyna and Thraustotheca clavata identify the ancestral oomycete secretome and reveal gene acquisitions by horizontal gene transfer.</title>
        <authorList>
            <person name="Misner I."/>
            <person name="Blouin N."/>
            <person name="Leonard G."/>
            <person name="Richards T.A."/>
            <person name="Lane C.E."/>
        </authorList>
    </citation>
    <scope>NUCLEOTIDE SEQUENCE [LARGE SCALE GENOMIC DNA]</scope>
    <source>
        <strain evidence="7 8">ATCC 34112</strain>
    </source>
</reference>
<dbReference type="InterPro" id="IPR036514">
    <property type="entry name" value="SGNH_hydro_sf"/>
</dbReference>
<dbReference type="InterPro" id="IPR036546">
    <property type="entry name" value="MED15_KIX"/>
</dbReference>
<name>A0A1V9ZQK9_9STRA</name>
<feature type="compositionally biased region" description="Low complexity" evidence="3">
    <location>
        <begin position="479"/>
        <end position="515"/>
    </location>
</feature>
<feature type="domain" description="Mediator complex subunit 15 KIX" evidence="6">
    <location>
        <begin position="386"/>
        <end position="457"/>
    </location>
</feature>
<evidence type="ECO:0000256" key="2">
    <source>
        <dbReference type="ARBA" id="ARBA00023242"/>
    </source>
</evidence>
<dbReference type="PANTHER" id="PTHR14209:SF19">
    <property type="entry name" value="ISOAMYL ACETATE-HYDROLYZING ESTERASE 1 HOMOLOG"/>
    <property type="match status" value="1"/>
</dbReference>
<feature type="region of interest" description="Disordered" evidence="3">
    <location>
        <begin position="479"/>
        <end position="563"/>
    </location>
</feature>
<keyword evidence="4" id="KW-1133">Transmembrane helix</keyword>
<protein>
    <recommendedName>
        <fullName evidence="9">Mediator complex subunit 15 KIX domain-containing protein</fullName>
    </recommendedName>
</protein>
<dbReference type="Pfam" id="PF13472">
    <property type="entry name" value="Lipase_GDSL_2"/>
    <property type="match status" value="1"/>
</dbReference>
<feature type="region of interest" description="Disordered" evidence="3">
    <location>
        <begin position="50"/>
        <end position="73"/>
    </location>
</feature>
<proteinExistence type="predicted"/>
<evidence type="ECO:0000259" key="5">
    <source>
        <dbReference type="Pfam" id="PF13472"/>
    </source>
</evidence>
<dbReference type="STRING" id="74557.A0A1V9ZQK9"/>
<feature type="region of interest" description="Disordered" evidence="3">
    <location>
        <begin position="351"/>
        <end position="376"/>
    </location>
</feature>
<feature type="transmembrane region" description="Helical" evidence="4">
    <location>
        <begin position="730"/>
        <end position="754"/>
    </location>
</feature>
<feature type="domain" description="SGNH hydrolase-type esterase" evidence="5">
    <location>
        <begin position="775"/>
        <end position="952"/>
    </location>
</feature>
<evidence type="ECO:0000256" key="3">
    <source>
        <dbReference type="SAM" id="MobiDB-lite"/>
    </source>
</evidence>
<dbReference type="Pfam" id="PF16987">
    <property type="entry name" value="KIX_2"/>
    <property type="match status" value="1"/>
</dbReference>
<evidence type="ECO:0000256" key="1">
    <source>
        <dbReference type="ARBA" id="ARBA00004123"/>
    </source>
</evidence>
<evidence type="ECO:0000259" key="6">
    <source>
        <dbReference type="Pfam" id="PF16987"/>
    </source>
</evidence>
<dbReference type="OrthoDB" id="79772at2759"/>
<keyword evidence="8" id="KW-1185">Reference proteome</keyword>
<sequence length="981" mass="108960">MIVRSCLKLQEESNNTFNTPTMCQQNMDFHQIEDSSKYWQKIQYKSEEDNCNDAANTPENAHPAMGQESNQMVQDSSKYWRKHAQLKAKYLVKLIKVCEAFDERSIIQNDQNEGKKTILNGLQFCLDVLSEDALTSQVRHFDDLTTVHRYVVKIVYPYLKQLKAGQAITLKQIIIKRFEEQVLLDKFMVDCIRQVRHVHAMNGINMNGMNGNGMNMGSMNGMNASMGSSMSSNMAHHGMNGGMMNPPAGAMHHMNSMNSMNSMNMNMGMGMGMPSANGSNAGGNPTGMTPMGMSMPMQQHHGQSQHHHMLGMQQMNPNMPGMNHNMPGNMNPNMGMHMGQNSNVNSTAPNSMTPSYSMPPSNAPYSSNGMPSSNPPANGQSIANMEWRAQFTREHRANLIAKMYNEMVRVSTDPPGIALWINVAWFELKLYKECQTQEDYINKILKRLQHLKTQAGEMNPNNHAMMPTGPQYMQQQQYGNNMNINTNGPNFSNSGTNSGGPSSANTPKHQPNKPVQQPPKQPMNQMNQGSQPNQAKPPTQLNMMQKPGGNPSPPQGDNSYMNQMANNMPNAPTNTNPAEYWRQHAQLKAKYLADVNTVHSAFKKYVDHMKDQNESEQKKKLTYLLGYVQLCANILSEDASTSPARHLDELEKVNKYVIKIVHPYLKKLKSEKDKRNSASNTPQNAHPSMGQQGMSFEMMMRNSMSGPGNNPNSNNNFTFAMADALTRNRMLTMLTSAFILLFFASTGAVIFLVSSQGHVHASPMPLYTVPTIVLAGDSITQYSANPSVLGYHTLLVQDYVRHADVLNRGFAGWTTKDYLTNAIPPIVAQMKNAPPMLVTILLGSNDAVLPGTYGHADESEYEANLMKIATSFTDAFPNTKLLLITPPPVDDTLQIGQRSNALLSTYVEGCKRVGKQLGIPVLDLYTKFLAQNASSLYLLGDGVHLNADGNRALHDLLLDAITTNYPSLTPYSLPTYFVELS</sequence>
<evidence type="ECO:0000313" key="8">
    <source>
        <dbReference type="Proteomes" id="UP000243217"/>
    </source>
</evidence>
<comment type="caution">
    <text evidence="7">The sequence shown here is derived from an EMBL/GenBank/DDBJ whole genome shotgun (WGS) entry which is preliminary data.</text>
</comment>
<evidence type="ECO:0000256" key="4">
    <source>
        <dbReference type="SAM" id="Phobius"/>
    </source>
</evidence>
<keyword evidence="4" id="KW-0472">Membrane</keyword>
<dbReference type="InterPro" id="IPR013830">
    <property type="entry name" value="SGNH_hydro"/>
</dbReference>
<accession>A0A1V9ZQK9</accession>
<dbReference type="Gene3D" id="3.40.50.1110">
    <property type="entry name" value="SGNH hydrolase"/>
    <property type="match status" value="1"/>
</dbReference>
<organism evidence="7 8">
    <name type="scientific">Thraustotheca clavata</name>
    <dbReference type="NCBI Taxonomy" id="74557"/>
    <lineage>
        <taxon>Eukaryota</taxon>
        <taxon>Sar</taxon>
        <taxon>Stramenopiles</taxon>
        <taxon>Oomycota</taxon>
        <taxon>Saprolegniomycetes</taxon>
        <taxon>Saprolegniales</taxon>
        <taxon>Achlyaceae</taxon>
        <taxon>Thraustotheca</taxon>
    </lineage>
</organism>
<dbReference type="PANTHER" id="PTHR14209">
    <property type="entry name" value="ISOAMYL ACETATE-HYDROLYZING ESTERASE 1"/>
    <property type="match status" value="1"/>
</dbReference>
<dbReference type="EMBL" id="JNBS01001723">
    <property type="protein sequence ID" value="OQS00293.1"/>
    <property type="molecule type" value="Genomic_DNA"/>
</dbReference>
<dbReference type="GO" id="GO:0005634">
    <property type="term" value="C:nucleus"/>
    <property type="evidence" value="ECO:0007669"/>
    <property type="project" value="UniProtKB-SubCell"/>
</dbReference>
<dbReference type="AlphaFoldDB" id="A0A1V9ZQK9"/>
<dbReference type="InterPro" id="IPR045136">
    <property type="entry name" value="Iah1-like"/>
</dbReference>
<evidence type="ECO:0000313" key="7">
    <source>
        <dbReference type="EMBL" id="OQS00293.1"/>
    </source>
</evidence>
<evidence type="ECO:0008006" key="9">
    <source>
        <dbReference type="Google" id="ProtNLM"/>
    </source>
</evidence>
<dbReference type="CDD" id="cd01838">
    <property type="entry name" value="Isoamyl_acetate_hydrolase_like"/>
    <property type="match status" value="1"/>
</dbReference>
<dbReference type="SUPFAM" id="SSF52266">
    <property type="entry name" value="SGNH hydrolase"/>
    <property type="match status" value="1"/>
</dbReference>
<feature type="region of interest" description="Disordered" evidence="3">
    <location>
        <begin position="669"/>
        <end position="691"/>
    </location>
</feature>
<keyword evidence="2" id="KW-0539">Nucleus</keyword>
<feature type="compositionally biased region" description="Polar residues" evidence="3">
    <location>
        <begin position="529"/>
        <end position="543"/>
    </location>
</feature>
<keyword evidence="4" id="KW-0812">Transmembrane</keyword>
<dbReference type="Proteomes" id="UP000243217">
    <property type="component" value="Unassembled WGS sequence"/>
</dbReference>
<feature type="compositionally biased region" description="Polar residues" evidence="3">
    <location>
        <begin position="677"/>
        <end position="691"/>
    </location>
</feature>
<comment type="subcellular location">
    <subcellularLocation>
        <location evidence="1">Nucleus</location>
    </subcellularLocation>
</comment>
<gene>
    <name evidence="7" type="ORF">THRCLA_06055</name>
</gene>